<dbReference type="Pfam" id="PF10382">
    <property type="entry name" value="ZGRF1-like_N"/>
    <property type="match status" value="1"/>
</dbReference>
<feature type="region of interest" description="Disordered" evidence="1">
    <location>
        <begin position="324"/>
        <end position="345"/>
    </location>
</feature>
<comment type="caution">
    <text evidence="3">The sequence shown here is derived from an EMBL/GenBank/DDBJ whole genome shotgun (WGS) entry which is preliminary data.</text>
</comment>
<dbReference type="PANTHER" id="PTHR28535">
    <property type="entry name" value="ZINC FINGER GRF-TYPE CONTAINING 1"/>
    <property type="match status" value="1"/>
</dbReference>
<proteinExistence type="predicted"/>
<reference evidence="3 4" key="1">
    <citation type="submission" date="2019-09" db="EMBL/GenBank/DDBJ databases">
        <title>Bird 10,000 Genomes (B10K) Project - Family phase.</title>
        <authorList>
            <person name="Zhang G."/>
        </authorList>
    </citation>
    <scope>NUCLEOTIDE SEQUENCE [LARGE SCALE GENOMIC DNA]</scope>
    <source>
        <strain evidence="3">B10K-DU-011-47</strain>
        <tissue evidence="3">Mixed tissue sample</tissue>
    </source>
</reference>
<feature type="non-terminal residue" evidence="3">
    <location>
        <position position="734"/>
    </location>
</feature>
<dbReference type="EMBL" id="VZTU01016131">
    <property type="protein sequence ID" value="NXT79082.1"/>
    <property type="molecule type" value="Genomic_DNA"/>
</dbReference>
<feature type="non-terminal residue" evidence="3">
    <location>
        <position position="1"/>
    </location>
</feature>
<dbReference type="GO" id="GO:0006302">
    <property type="term" value="P:double-strand break repair"/>
    <property type="evidence" value="ECO:0007669"/>
    <property type="project" value="TreeGrafter"/>
</dbReference>
<dbReference type="InterPro" id="IPR052800">
    <property type="entry name" value="DNA_Repair_Helicase_ZGRF1"/>
</dbReference>
<protein>
    <submittedName>
        <fullName evidence="3">ZGRF1 protein</fullName>
    </submittedName>
</protein>
<dbReference type="GO" id="GO:0035861">
    <property type="term" value="C:site of double-strand break"/>
    <property type="evidence" value="ECO:0007669"/>
    <property type="project" value="TreeGrafter"/>
</dbReference>
<sequence length="734" mass="80214">VLYTHQKMKKSKTWQDGILRVRTGGNKAVLFDDKGQCLESVFIKSQVNAGDELEGERYLITVEAVNMKEKPSEDQPREAETLAVDRNGVKPGFPPRRHLSVGLKRKFTGFQGPRQVEKKTPPAEDGENPALLPLSKQCQGTLPSRFYMTSPLFSMICKKDAETNLSADFHEGVCTDEDREHMSLSSLLSAPFLDTREETEKQNPDESILKTEYAPVTGHAESGGRAASHGAVSRNIRSTAQIIALLKSKATEGCREQATSEVTHHFSRFQAAANDHGLYNQKSTTLPAFSGNSARKLIQNTQHLPFTKGTVSDQQEWKAEMLPNSADREVTGQRHDQKATTANKGFQDPCNTNSCFLLESTISGVSGSQFVPSSDGISCSASPVAFQTNLSGYREHSVTNDLKGNSPAELQGELQPRQNSGVPSACSVDGLLTESRMAEEELSASGKDSGPDEQVMEVSFNLLEAFDFNDAGNEDACEREVTELTGRDVLSQSPDCSQGEDVTQNSMLRLHSCCEGAAHTNNVIKEINASQLSSKATNNMKALDGCTAHTINDVSRIKRKHSDLLPHERNVNEHHPKTSMFVKTESISPISASRVISAVDKRAKEDVKQLGCVKSPDVVLEPFWGTESGDFKPSSPLLDLSQKSAPSWRGHSPPEETATGETEFESTESMNAFPEVPKGERIGMDCLRYTSVSGNSSDLPDLVNNIALLGSLTQHSTALESLQKMEENNSVLYE</sequence>
<feature type="compositionally biased region" description="Basic and acidic residues" evidence="1">
    <location>
        <begin position="326"/>
        <end position="338"/>
    </location>
</feature>
<organism evidence="3 4">
    <name type="scientific">Zapornia atra</name>
    <name type="common">Henderson crake</name>
    <dbReference type="NCBI Taxonomy" id="2585822"/>
    <lineage>
        <taxon>Eukaryota</taxon>
        <taxon>Metazoa</taxon>
        <taxon>Chordata</taxon>
        <taxon>Craniata</taxon>
        <taxon>Vertebrata</taxon>
        <taxon>Euteleostomi</taxon>
        <taxon>Archelosauria</taxon>
        <taxon>Archosauria</taxon>
        <taxon>Dinosauria</taxon>
        <taxon>Saurischia</taxon>
        <taxon>Theropoda</taxon>
        <taxon>Coelurosauria</taxon>
        <taxon>Aves</taxon>
        <taxon>Neognathae</taxon>
        <taxon>Neoaves</taxon>
        <taxon>Gruiformes</taxon>
        <taxon>Rallidae</taxon>
        <taxon>Zapornia</taxon>
    </lineage>
</organism>
<name>A0A7L3FDU2_9GRUI</name>
<dbReference type="InterPro" id="IPR018838">
    <property type="entry name" value="ZGRF1-like_N"/>
</dbReference>
<accession>A0A7L3FDU2</accession>
<dbReference type="GO" id="GO:0005634">
    <property type="term" value="C:nucleus"/>
    <property type="evidence" value="ECO:0007669"/>
    <property type="project" value="TreeGrafter"/>
</dbReference>
<feature type="region of interest" description="Disordered" evidence="1">
    <location>
        <begin position="110"/>
        <end position="135"/>
    </location>
</feature>
<feature type="region of interest" description="Disordered" evidence="1">
    <location>
        <begin position="634"/>
        <end position="669"/>
    </location>
</feature>
<keyword evidence="4" id="KW-1185">Reference proteome</keyword>
<feature type="region of interest" description="Disordered" evidence="1">
    <location>
        <begin position="397"/>
        <end position="427"/>
    </location>
</feature>
<evidence type="ECO:0000313" key="4">
    <source>
        <dbReference type="Proteomes" id="UP000557426"/>
    </source>
</evidence>
<evidence type="ECO:0000313" key="3">
    <source>
        <dbReference type="EMBL" id="NXT79082.1"/>
    </source>
</evidence>
<dbReference type="PANTHER" id="PTHR28535:SF1">
    <property type="entry name" value="PROTEIN ZGRF1"/>
    <property type="match status" value="1"/>
</dbReference>
<evidence type="ECO:0000256" key="1">
    <source>
        <dbReference type="SAM" id="MobiDB-lite"/>
    </source>
</evidence>
<dbReference type="Proteomes" id="UP000557426">
    <property type="component" value="Unassembled WGS sequence"/>
</dbReference>
<gene>
    <name evidence="3" type="primary">Zgrf1_1</name>
    <name evidence="3" type="ORF">ZAPATR_R04091</name>
</gene>
<evidence type="ECO:0000259" key="2">
    <source>
        <dbReference type="Pfam" id="PF10382"/>
    </source>
</evidence>
<feature type="domain" description="5'-3' DNA helicase ZGRF1-like N-terminal" evidence="2">
    <location>
        <begin position="1"/>
        <end position="68"/>
    </location>
</feature>
<dbReference type="AlphaFoldDB" id="A0A7L3FDU2"/>